<evidence type="ECO:0000313" key="1">
    <source>
        <dbReference type="EMBL" id="GAA0723632.1"/>
    </source>
</evidence>
<proteinExistence type="predicted"/>
<dbReference type="Proteomes" id="UP001500339">
    <property type="component" value="Unassembled WGS sequence"/>
</dbReference>
<dbReference type="EMBL" id="BAAACF010000001">
    <property type="protein sequence ID" value="GAA0723632.1"/>
    <property type="molecule type" value="Genomic_DNA"/>
</dbReference>
<gene>
    <name evidence="1" type="ORF">GCM10008905_16480</name>
</gene>
<dbReference type="RefSeq" id="WP_343768705.1">
    <property type="nucleotide sequence ID" value="NZ_BAAACF010000001.1"/>
</dbReference>
<accession>A0ABN1IY59</accession>
<keyword evidence="2" id="KW-1185">Reference proteome</keyword>
<sequence length="223" mass="26318">MECDNRIYIDYKDEDMIEKLLSLDSVYKNNVFVKNHNTFLQKYKDDLILADVTQYIDKLDINNIIDVRGNLFEFSTNYNEDIRQAKDKGISIYVALYKEENPAVDIYEGFIEVTSGDGIYIIKYNGDKIKILNPSEYMIQVQRYEKIVPKELELMKLKDYIDSLNKIDDYKKYKHQVRLSNKIINIFVKNEGIEFRDSNNKPINDINKYLDLDVIHVSIGINI</sequence>
<comment type="caution">
    <text evidence="1">The sequence shown here is derived from an EMBL/GenBank/DDBJ whole genome shotgun (WGS) entry which is preliminary data.</text>
</comment>
<protein>
    <submittedName>
        <fullName evidence="1">Uncharacterized protein</fullName>
    </submittedName>
</protein>
<name>A0ABN1IY59_9CLOT</name>
<organism evidence="1 2">
    <name type="scientific">Clostridium malenominatum</name>
    <dbReference type="NCBI Taxonomy" id="1539"/>
    <lineage>
        <taxon>Bacteria</taxon>
        <taxon>Bacillati</taxon>
        <taxon>Bacillota</taxon>
        <taxon>Clostridia</taxon>
        <taxon>Eubacteriales</taxon>
        <taxon>Clostridiaceae</taxon>
        <taxon>Clostridium</taxon>
    </lineage>
</organism>
<reference evidence="1 2" key="1">
    <citation type="journal article" date="2019" name="Int. J. Syst. Evol. Microbiol.">
        <title>The Global Catalogue of Microorganisms (GCM) 10K type strain sequencing project: providing services to taxonomists for standard genome sequencing and annotation.</title>
        <authorList>
            <consortium name="The Broad Institute Genomics Platform"/>
            <consortium name="The Broad Institute Genome Sequencing Center for Infectious Disease"/>
            <person name="Wu L."/>
            <person name="Ma J."/>
        </authorList>
    </citation>
    <scope>NUCLEOTIDE SEQUENCE [LARGE SCALE GENOMIC DNA]</scope>
    <source>
        <strain evidence="1 2">JCM 1405</strain>
    </source>
</reference>
<evidence type="ECO:0000313" key="2">
    <source>
        <dbReference type="Proteomes" id="UP001500339"/>
    </source>
</evidence>